<proteinExistence type="predicted"/>
<feature type="region of interest" description="Disordered" evidence="1">
    <location>
        <begin position="43"/>
        <end position="67"/>
    </location>
</feature>
<evidence type="ECO:0000313" key="3">
    <source>
        <dbReference type="EMBL" id="CAH0989996.1"/>
    </source>
</evidence>
<evidence type="ECO:0000313" key="4">
    <source>
        <dbReference type="Proteomes" id="UP000838100"/>
    </source>
</evidence>
<dbReference type="RefSeq" id="WP_237442697.1">
    <property type="nucleotide sequence ID" value="NZ_CAKLPX010000001.1"/>
</dbReference>
<gene>
    <name evidence="3" type="ORF">SIN8267_00073</name>
</gene>
<keyword evidence="4" id="KW-1185">Reference proteome</keyword>
<sequence>MITTHIKSLIFIFAVNVSILGQAQTITIPVSQQQPDNTIELPKKHQTMSSVSEQFGQPLEKKPPMGKPPITRWQYQEFIVVFEHQHVIHAVTIHRPKHPTTTNDERQP</sequence>
<reference evidence="3" key="1">
    <citation type="submission" date="2021-12" db="EMBL/GenBank/DDBJ databases">
        <authorList>
            <person name="Rodrigo-Torres L."/>
            <person name="Arahal R. D."/>
            <person name="Lucena T."/>
        </authorList>
    </citation>
    <scope>NUCLEOTIDE SEQUENCE</scope>
    <source>
        <strain evidence="3">CECT 8267</strain>
    </source>
</reference>
<evidence type="ECO:0000256" key="2">
    <source>
        <dbReference type="SAM" id="SignalP"/>
    </source>
</evidence>
<feature type="chain" id="PRO_5046176008" description="Phosphodiesterase" evidence="2">
    <location>
        <begin position="24"/>
        <end position="108"/>
    </location>
</feature>
<accession>A0ABM9AA03</accession>
<dbReference type="EMBL" id="CAKLPX010000001">
    <property type="protein sequence ID" value="CAH0989996.1"/>
    <property type="molecule type" value="Genomic_DNA"/>
</dbReference>
<dbReference type="Proteomes" id="UP000838100">
    <property type="component" value="Unassembled WGS sequence"/>
</dbReference>
<comment type="caution">
    <text evidence="3">The sequence shown here is derived from an EMBL/GenBank/DDBJ whole genome shotgun (WGS) entry which is preliminary data.</text>
</comment>
<keyword evidence="2" id="KW-0732">Signal</keyword>
<evidence type="ECO:0000256" key="1">
    <source>
        <dbReference type="SAM" id="MobiDB-lite"/>
    </source>
</evidence>
<protein>
    <recommendedName>
        <fullName evidence="5">Phosphodiesterase</fullName>
    </recommendedName>
</protein>
<organism evidence="3 4">
    <name type="scientific">Sinobacterium norvegicum</name>
    <dbReference type="NCBI Taxonomy" id="1641715"/>
    <lineage>
        <taxon>Bacteria</taxon>
        <taxon>Pseudomonadati</taxon>
        <taxon>Pseudomonadota</taxon>
        <taxon>Gammaproteobacteria</taxon>
        <taxon>Cellvibrionales</taxon>
        <taxon>Spongiibacteraceae</taxon>
        <taxon>Sinobacterium</taxon>
    </lineage>
</organism>
<evidence type="ECO:0008006" key="5">
    <source>
        <dbReference type="Google" id="ProtNLM"/>
    </source>
</evidence>
<feature type="signal peptide" evidence="2">
    <location>
        <begin position="1"/>
        <end position="23"/>
    </location>
</feature>
<name>A0ABM9AA03_9GAMM</name>